<proteinExistence type="predicted"/>
<dbReference type="Proteomes" id="UP001375240">
    <property type="component" value="Unassembled WGS sequence"/>
</dbReference>
<dbReference type="AlphaFoldDB" id="A0AAV9V525"/>
<accession>A0AAV9V525</accession>
<organism evidence="2 3">
    <name type="scientific">Orbilia brochopaga</name>
    <dbReference type="NCBI Taxonomy" id="3140254"/>
    <lineage>
        <taxon>Eukaryota</taxon>
        <taxon>Fungi</taxon>
        <taxon>Dikarya</taxon>
        <taxon>Ascomycota</taxon>
        <taxon>Pezizomycotina</taxon>
        <taxon>Orbiliomycetes</taxon>
        <taxon>Orbiliales</taxon>
        <taxon>Orbiliaceae</taxon>
        <taxon>Orbilia</taxon>
    </lineage>
</organism>
<reference evidence="2 3" key="1">
    <citation type="submission" date="2019-10" db="EMBL/GenBank/DDBJ databases">
        <authorList>
            <person name="Palmer J.M."/>
        </authorList>
    </citation>
    <scope>NUCLEOTIDE SEQUENCE [LARGE SCALE GENOMIC DNA]</scope>
    <source>
        <strain evidence="2 3">TWF696</strain>
    </source>
</reference>
<evidence type="ECO:0000313" key="3">
    <source>
        <dbReference type="Proteomes" id="UP001375240"/>
    </source>
</evidence>
<evidence type="ECO:0000313" key="2">
    <source>
        <dbReference type="EMBL" id="KAK6353623.1"/>
    </source>
</evidence>
<dbReference type="EMBL" id="JAVHNQ010000003">
    <property type="protein sequence ID" value="KAK6353623.1"/>
    <property type="molecule type" value="Genomic_DNA"/>
</dbReference>
<gene>
    <name evidence="2" type="ORF">TWF696_005586</name>
</gene>
<feature type="region of interest" description="Disordered" evidence="1">
    <location>
        <begin position="313"/>
        <end position="350"/>
    </location>
</feature>
<evidence type="ECO:0000256" key="1">
    <source>
        <dbReference type="SAM" id="MobiDB-lite"/>
    </source>
</evidence>
<comment type="caution">
    <text evidence="2">The sequence shown here is derived from an EMBL/GenBank/DDBJ whole genome shotgun (WGS) entry which is preliminary data.</text>
</comment>
<feature type="compositionally biased region" description="Polar residues" evidence="1">
    <location>
        <begin position="313"/>
        <end position="324"/>
    </location>
</feature>
<name>A0AAV9V525_9PEZI</name>
<sequence>MALERHLGFKLIFPGDRQPPDAANYEPWRFFANREAPDVTLEISPPIEDQLNPPCEPLATYSLHKRILSQSPTFLRYLKKHPTTPKITLYGEQLHIFTPLLAYLYLHDFHYLSHTESRFPFIRDAQDLLLPGNRATVHESALRHRMLYYIELYFLASRLELHDLCALLVDRYIAVHDVPSPRIAPQHSSQDPNYNYTPFTLYNMSEFVKDGYIGRVYGKGVKQMVIGDNGNLRWRVVEGVIARKEILEAFEFQLEDHVGFHRDVMAGLKSVCDRIDVAERERHPLYQQYVGLVDWSSALEEHRRIERLRRDSSQATDMVETNNEVGRLSFEEDDKENEVDDDDESEDEEL</sequence>
<evidence type="ECO:0008006" key="4">
    <source>
        <dbReference type="Google" id="ProtNLM"/>
    </source>
</evidence>
<keyword evidence="3" id="KW-1185">Reference proteome</keyword>
<feature type="compositionally biased region" description="Acidic residues" evidence="1">
    <location>
        <begin position="331"/>
        <end position="350"/>
    </location>
</feature>
<protein>
    <recommendedName>
        <fullName evidence="4">BTB domain-containing protein</fullName>
    </recommendedName>
</protein>